<protein>
    <submittedName>
        <fullName evidence="1">Uncharacterized protein</fullName>
    </submittedName>
</protein>
<dbReference type="RefSeq" id="WP_152536216.1">
    <property type="nucleotide sequence ID" value="NZ_CP033366.1"/>
</dbReference>
<evidence type="ECO:0000313" key="1">
    <source>
        <dbReference type="EMBL" id="QJF04923.1"/>
    </source>
</evidence>
<dbReference type="Gene3D" id="3.30.870.10">
    <property type="entry name" value="Endonuclease Chain A"/>
    <property type="match status" value="1"/>
</dbReference>
<dbReference type="SUPFAM" id="SSF56024">
    <property type="entry name" value="Phospholipase D/nuclease"/>
    <property type="match status" value="1"/>
</dbReference>
<evidence type="ECO:0000313" key="2">
    <source>
        <dbReference type="Proteomes" id="UP000500892"/>
    </source>
</evidence>
<dbReference type="EMBL" id="CP051772">
    <property type="protein sequence ID" value="QJF04923.1"/>
    <property type="molecule type" value="Genomic_DNA"/>
</dbReference>
<dbReference type="CDD" id="cd09133">
    <property type="entry name" value="PLDc_unchar5"/>
    <property type="match status" value="2"/>
</dbReference>
<accession>A0ABX6MZV4</accession>
<name>A0ABX6MZV4_9HYPH</name>
<dbReference type="Proteomes" id="UP000500892">
    <property type="component" value="Chromosome"/>
</dbReference>
<gene>
    <name evidence="1" type="ORF">R7A2020_30910</name>
</gene>
<reference evidence="1 2" key="1">
    <citation type="submission" date="2020-04" db="EMBL/GenBank/DDBJ databases">
        <title>Mesorhizobium japonicum R7A epigenetic regulation of quorum sensing and ICE transfer.</title>
        <authorList>
            <person name="Ramsay J.P."/>
            <person name="Colombi E."/>
            <person name="Perry B.J."/>
            <person name="Staltari A."/>
        </authorList>
    </citation>
    <scope>NUCLEOTIDE SEQUENCE [LARGE SCALE GENOMIC DNA]</scope>
    <source>
        <strain evidence="1 2">R7A</strain>
    </source>
</reference>
<proteinExistence type="predicted"/>
<sequence length="591" mass="64231">MITSKSRPLAIAAIPILRVSARVVLEKGRGWSAIDELVLWAFSIKARSATQMARELNLPRRVILEIVYRMMRFRLIEAVLLHGVPAFQATAYGSAIVLHGEEIPTLQRRFSRKIAFVVDKITGTVFPKRDVRVENAGALTAFKESGAAVHEIEVRGQKVQTSPSQNVARFQEILNPDETLIYFDGDTLIERDDEYIIVTADGHDLRGLPAKAPAQLKSQVVYALSLPVSGKKVVMNSLISKDDEPIVPLMARIDFDPRTDLIVGGQEHMDAFHAILATASRRIYLHSSFLKKDSFDNVVDLMRGAVRRGARIDIFWGAGSSNEPKEKTLLEATAISKAISGDDSLRGSVTIHLRSTGSHAKLIVADDGLGGWIGAIGSCSWLFSKFDRLEVTAILRSPGIVAQLVSSFCKLIAQPGFRPEVGSELYLLGNALRLQPQQGKMTAGVVSGQMHEALLRHASGTAEKRFLIASDRLGNAAFANAIIPAEHFHSRTGLTPVVVYSQNSGAIAEASAAMSVAVEALARGVQVVSPTESFHAKFLLWGEDDVVITSLNMGSATISPDLPMGELGVHLSGSQVASHLIDRLRGRWAFL</sequence>
<dbReference type="GeneID" id="66686451"/>
<keyword evidence="2" id="KW-1185">Reference proteome</keyword>
<organism evidence="1 2">
    <name type="scientific">Mesorhizobium japonicum R7A</name>
    <dbReference type="NCBI Taxonomy" id="935547"/>
    <lineage>
        <taxon>Bacteria</taxon>
        <taxon>Pseudomonadati</taxon>
        <taxon>Pseudomonadota</taxon>
        <taxon>Alphaproteobacteria</taxon>
        <taxon>Hyphomicrobiales</taxon>
        <taxon>Phyllobacteriaceae</taxon>
        <taxon>Mesorhizobium</taxon>
    </lineage>
</organism>